<evidence type="ECO:0000313" key="6">
    <source>
        <dbReference type="Proteomes" id="UP001203880"/>
    </source>
</evidence>
<evidence type="ECO:0000256" key="2">
    <source>
        <dbReference type="ARBA" id="ARBA00005709"/>
    </source>
</evidence>
<proteinExistence type="inferred from homology"/>
<comment type="subcellular location">
    <subcellularLocation>
        <location evidence="1">Bacterial flagellum</location>
    </subcellularLocation>
</comment>
<accession>A0ABT0Q726</accession>
<dbReference type="Proteomes" id="UP001203880">
    <property type="component" value="Unassembled WGS sequence"/>
</dbReference>
<name>A0ABT0Q726_9RHOB</name>
<keyword evidence="5" id="KW-0808">Transferase</keyword>
<reference evidence="5" key="1">
    <citation type="submission" date="2022-05" db="EMBL/GenBank/DDBJ databases">
        <authorList>
            <person name="Park J.-S."/>
        </authorList>
    </citation>
    <scope>NUCLEOTIDE SEQUENCE</scope>
    <source>
        <strain evidence="5">2012CJ41-6</strain>
    </source>
</reference>
<keyword evidence="5" id="KW-0969">Cilium</keyword>
<dbReference type="PANTHER" id="PTHR42792">
    <property type="entry name" value="FLAGELLIN"/>
    <property type="match status" value="1"/>
</dbReference>
<keyword evidence="5" id="KW-0966">Cell projection</keyword>
<keyword evidence="6" id="KW-1185">Reference proteome</keyword>
<dbReference type="SUPFAM" id="SSF64518">
    <property type="entry name" value="Phase 1 flagellin"/>
    <property type="match status" value="1"/>
</dbReference>
<dbReference type="InterPro" id="IPR046358">
    <property type="entry name" value="Flagellin_C"/>
</dbReference>
<dbReference type="Gene3D" id="1.20.1330.10">
    <property type="entry name" value="f41 fragment of flagellin, N-terminal domain"/>
    <property type="match status" value="1"/>
</dbReference>
<keyword evidence="3" id="KW-0975">Bacterial flagellum</keyword>
<dbReference type="InterPro" id="IPR001492">
    <property type="entry name" value="Flagellin"/>
</dbReference>
<keyword evidence="5" id="KW-0282">Flagellum</keyword>
<feature type="domain" description="Flagellin C-terminal" evidence="4">
    <location>
        <begin position="260"/>
        <end position="334"/>
    </location>
</feature>
<dbReference type="GO" id="GO:0016740">
    <property type="term" value="F:transferase activity"/>
    <property type="evidence" value="ECO:0007669"/>
    <property type="project" value="UniProtKB-KW"/>
</dbReference>
<evidence type="ECO:0000259" key="4">
    <source>
        <dbReference type="Pfam" id="PF00700"/>
    </source>
</evidence>
<evidence type="ECO:0000256" key="1">
    <source>
        <dbReference type="ARBA" id="ARBA00004365"/>
    </source>
</evidence>
<comment type="caution">
    <text evidence="5">The sequence shown here is derived from an EMBL/GenBank/DDBJ whole genome shotgun (WGS) entry which is preliminary data.</text>
</comment>
<gene>
    <name evidence="5" type="ORF">M3P21_16840</name>
</gene>
<evidence type="ECO:0000256" key="3">
    <source>
        <dbReference type="ARBA" id="ARBA00023143"/>
    </source>
</evidence>
<dbReference type="RefSeq" id="WP_249711757.1">
    <property type="nucleotide sequence ID" value="NZ_JAMFMB010000024.1"/>
</dbReference>
<dbReference type="PANTHER" id="PTHR42792:SF1">
    <property type="entry name" value="FLAGELLAR HOOK-ASSOCIATED PROTEIN 3"/>
    <property type="match status" value="1"/>
</dbReference>
<organism evidence="5 6">
    <name type="scientific">Ruegeria spongiae</name>
    <dbReference type="NCBI Taxonomy" id="2942209"/>
    <lineage>
        <taxon>Bacteria</taxon>
        <taxon>Pseudomonadati</taxon>
        <taxon>Pseudomonadota</taxon>
        <taxon>Alphaproteobacteria</taxon>
        <taxon>Rhodobacterales</taxon>
        <taxon>Roseobacteraceae</taxon>
        <taxon>Ruegeria</taxon>
    </lineage>
</organism>
<protein>
    <submittedName>
        <fullName evidence="5">Flagellar biosynthesis protein FlgL</fullName>
    </submittedName>
</protein>
<evidence type="ECO:0000313" key="5">
    <source>
        <dbReference type="EMBL" id="MCL6285197.1"/>
    </source>
</evidence>
<dbReference type="EMBL" id="JAMFMB010000024">
    <property type="protein sequence ID" value="MCL6285197.1"/>
    <property type="molecule type" value="Genomic_DNA"/>
</dbReference>
<dbReference type="Pfam" id="PF00700">
    <property type="entry name" value="Flagellin_C"/>
    <property type="match status" value="1"/>
</dbReference>
<sequence>MPLTSIGDLASSLALRTRSAEIKTRIATLTDELSSGQTQNVNTRLAGDYSQLADMDRRLRHLQAFRTVTAEAGAWASGMQTGLTNLHDRVGDLSTKLVTFSKPGQEVTRAHMSKQAADDLKLLVSTLNTRSGGRSLFAGQAVDTTPLADDKTLLSALRTAVSGQTTPVDIIQAATDWFNDPAGFETVIYQGSDQSLDPISVSDTQDASLPLRADHPTFRAILRDTALAALATDPALGFSETVQSDLLHRTGAGLLRSQDELTLMQADLGHVESRIEAAKTQNAAAATATEFARNRLLAADPYDTATHLEAAQFQLESLYAATVRSSQLSLVNYLR</sequence>
<comment type="similarity">
    <text evidence="2">Belongs to the bacterial flagellin family.</text>
</comment>